<organism evidence="1 2">
    <name type="scientific">Acrasis kona</name>
    <dbReference type="NCBI Taxonomy" id="1008807"/>
    <lineage>
        <taxon>Eukaryota</taxon>
        <taxon>Discoba</taxon>
        <taxon>Heterolobosea</taxon>
        <taxon>Tetramitia</taxon>
        <taxon>Eutetramitia</taxon>
        <taxon>Acrasidae</taxon>
        <taxon>Acrasis</taxon>
    </lineage>
</organism>
<sequence>MFVYKWPAGIVPGLHLSKPYEWYVHNHGDGNSKYNANVRSRYLSLVFTISEFDGRVWVKYVQTTEYEVPGETESLWYQTA</sequence>
<comment type="caution">
    <text evidence="1">The sequence shown here is derived from an EMBL/GenBank/DDBJ whole genome shotgun (WGS) entry which is preliminary data.</text>
</comment>
<reference evidence="1 2" key="1">
    <citation type="submission" date="2024-03" db="EMBL/GenBank/DDBJ databases">
        <title>The Acrasis kona genome and developmental transcriptomes reveal deep origins of eukaryotic multicellular pathways.</title>
        <authorList>
            <person name="Sheikh S."/>
            <person name="Fu C.-J."/>
            <person name="Brown M.W."/>
            <person name="Baldauf S.L."/>
        </authorList>
    </citation>
    <scope>NUCLEOTIDE SEQUENCE [LARGE SCALE GENOMIC DNA]</scope>
    <source>
        <strain evidence="1 2">ATCC MYA-3509</strain>
    </source>
</reference>
<dbReference type="Proteomes" id="UP001431209">
    <property type="component" value="Unassembled WGS sequence"/>
</dbReference>
<gene>
    <name evidence="1" type="ORF">AKO1_001510</name>
</gene>
<accession>A0AAW2YSZ0</accession>
<keyword evidence="2" id="KW-1185">Reference proteome</keyword>
<dbReference type="EMBL" id="JAOPGA020000591">
    <property type="protein sequence ID" value="KAL0479729.1"/>
    <property type="molecule type" value="Genomic_DNA"/>
</dbReference>
<protein>
    <submittedName>
        <fullName evidence="1">D-tagatose-1,6-bisphosphate aldolase subunit KbaZ</fullName>
    </submittedName>
</protein>
<evidence type="ECO:0000313" key="1">
    <source>
        <dbReference type="EMBL" id="KAL0479729.1"/>
    </source>
</evidence>
<proteinExistence type="predicted"/>
<name>A0AAW2YSZ0_9EUKA</name>
<dbReference type="AlphaFoldDB" id="A0AAW2YSZ0"/>
<evidence type="ECO:0000313" key="2">
    <source>
        <dbReference type="Proteomes" id="UP001431209"/>
    </source>
</evidence>